<accession>A0AAE0ZKA3</accession>
<dbReference type="AlphaFoldDB" id="A0AAE0ZKA3"/>
<keyword evidence="2" id="KW-1185">Reference proteome</keyword>
<protein>
    <submittedName>
        <fullName evidence="1">Uncharacterized protein</fullName>
    </submittedName>
</protein>
<comment type="caution">
    <text evidence="1">The sequence shown here is derived from an EMBL/GenBank/DDBJ whole genome shotgun (WGS) entry which is preliminary data.</text>
</comment>
<evidence type="ECO:0000313" key="1">
    <source>
        <dbReference type="EMBL" id="KAK3770900.1"/>
    </source>
</evidence>
<sequence>MLCLTRNSFIPKDKSRVIIQDSTLSIQQGRSSSTPDFVQNSGAFNNCKQNYKSPTIDRLIQWPGQGTYCKFCGALSFHFRPFHVCFDTIFQQYVTAYGNCPCLTRPTMQHFMKVTKWLQPNGAIQYPDCIRLKPSSSISSHKVSLKTSFCNIALKTSFCNIALKTPFCNIALKTSFCNIALKTSFCSAYN</sequence>
<dbReference type="Proteomes" id="UP001283361">
    <property type="component" value="Unassembled WGS sequence"/>
</dbReference>
<dbReference type="EMBL" id="JAWDGP010003786">
    <property type="protein sequence ID" value="KAK3770900.1"/>
    <property type="molecule type" value="Genomic_DNA"/>
</dbReference>
<gene>
    <name evidence="1" type="ORF">RRG08_036499</name>
</gene>
<name>A0AAE0ZKA3_9GAST</name>
<reference evidence="1" key="1">
    <citation type="journal article" date="2023" name="G3 (Bethesda)">
        <title>A reference genome for the long-term kleptoplast-retaining sea slug Elysia crispata morphotype clarki.</title>
        <authorList>
            <person name="Eastman K.E."/>
            <person name="Pendleton A.L."/>
            <person name="Shaikh M.A."/>
            <person name="Suttiyut T."/>
            <person name="Ogas R."/>
            <person name="Tomko P."/>
            <person name="Gavelis G."/>
            <person name="Widhalm J.R."/>
            <person name="Wisecaver J.H."/>
        </authorList>
    </citation>
    <scope>NUCLEOTIDE SEQUENCE</scope>
    <source>
        <strain evidence="1">ECLA1</strain>
    </source>
</reference>
<proteinExistence type="predicted"/>
<evidence type="ECO:0000313" key="2">
    <source>
        <dbReference type="Proteomes" id="UP001283361"/>
    </source>
</evidence>
<organism evidence="1 2">
    <name type="scientific">Elysia crispata</name>
    <name type="common">lettuce slug</name>
    <dbReference type="NCBI Taxonomy" id="231223"/>
    <lineage>
        <taxon>Eukaryota</taxon>
        <taxon>Metazoa</taxon>
        <taxon>Spiralia</taxon>
        <taxon>Lophotrochozoa</taxon>
        <taxon>Mollusca</taxon>
        <taxon>Gastropoda</taxon>
        <taxon>Heterobranchia</taxon>
        <taxon>Euthyneura</taxon>
        <taxon>Panpulmonata</taxon>
        <taxon>Sacoglossa</taxon>
        <taxon>Placobranchoidea</taxon>
        <taxon>Plakobranchidae</taxon>
        <taxon>Elysia</taxon>
    </lineage>
</organism>